<dbReference type="RefSeq" id="WP_060850504.1">
    <property type="nucleotide sequence ID" value="NZ_AP014705.1"/>
</dbReference>
<dbReference type="AlphaFoldDB" id="A0A0C6FM34"/>
<dbReference type="PATRIC" id="fig|270351.10.peg.6522"/>
<evidence type="ECO:0000259" key="1">
    <source>
        <dbReference type="Pfam" id="PF13518"/>
    </source>
</evidence>
<sequence>MSGFDSYDGFREQHFRNELLPGRHPGKPYPRAFRNRAAAMRAEGATAEAVSAANGVHVDTVHRWNGGTVRGDLAQRRAEVLAHLAAGTSVRETARKAGCTPRSVMRWRDEVRAS</sequence>
<proteinExistence type="predicted"/>
<name>A0A0C6FM34_9HYPH</name>
<dbReference type="KEGG" id="maqu:Maq22A_1p36175"/>
<reference evidence="3" key="2">
    <citation type="submission" date="2015-01" db="EMBL/GenBank/DDBJ databases">
        <title>Complete genome sequence of Methylobacterium aquaticum strain 22A.</title>
        <authorList>
            <person name="Tani A."/>
            <person name="Ogura Y."/>
            <person name="Hayashi T."/>
        </authorList>
    </citation>
    <scope>NUCLEOTIDE SEQUENCE [LARGE SCALE GENOMIC DNA]</scope>
    <source>
        <strain evidence="3">MA-22A</strain>
        <plasmid evidence="3">Plasmid pMaq22A_1p DNA</plasmid>
    </source>
</reference>
<feature type="domain" description="Insertion element IS150 protein InsJ-like helix-turn-helix" evidence="1">
    <location>
        <begin position="76"/>
        <end position="112"/>
    </location>
</feature>
<dbReference type="SUPFAM" id="SSF46689">
    <property type="entry name" value="Homeodomain-like"/>
    <property type="match status" value="1"/>
</dbReference>
<dbReference type="Pfam" id="PF13518">
    <property type="entry name" value="HTH_28"/>
    <property type="match status" value="1"/>
</dbReference>
<organism evidence="2 3">
    <name type="scientific">Methylobacterium aquaticum</name>
    <dbReference type="NCBI Taxonomy" id="270351"/>
    <lineage>
        <taxon>Bacteria</taxon>
        <taxon>Pseudomonadati</taxon>
        <taxon>Pseudomonadota</taxon>
        <taxon>Alphaproteobacteria</taxon>
        <taxon>Hyphomicrobiales</taxon>
        <taxon>Methylobacteriaceae</taxon>
        <taxon>Methylobacterium</taxon>
    </lineage>
</organism>
<dbReference type="InterPro" id="IPR010921">
    <property type="entry name" value="Trp_repressor/repl_initiator"/>
</dbReference>
<dbReference type="GO" id="GO:0043565">
    <property type="term" value="F:sequence-specific DNA binding"/>
    <property type="evidence" value="ECO:0007669"/>
    <property type="project" value="InterPro"/>
</dbReference>
<reference evidence="2 3" key="1">
    <citation type="journal article" date="2015" name="Genome Announc.">
        <title>Complete Genome Sequence of Methylobacterium aquaticum Strain 22A, Isolated from Racomitrium japonicum Moss.</title>
        <authorList>
            <person name="Tani A."/>
            <person name="Ogura Y."/>
            <person name="Hayashi T."/>
            <person name="Kimbara K."/>
        </authorList>
    </citation>
    <scope>NUCLEOTIDE SEQUENCE [LARGE SCALE GENOMIC DNA]</scope>
    <source>
        <strain evidence="2 3">MA-22A</strain>
        <plasmid evidence="3">Plasmid pMaq22A_1p DNA</plasmid>
    </source>
</reference>
<gene>
    <name evidence="2" type="ORF">Maq22A_1p36175</name>
</gene>
<evidence type="ECO:0000313" key="2">
    <source>
        <dbReference type="EMBL" id="BAQ49448.1"/>
    </source>
</evidence>
<dbReference type="OrthoDB" id="189843at2"/>
<accession>A0A0C6FM34</accession>
<dbReference type="SUPFAM" id="SSF48295">
    <property type="entry name" value="TrpR-like"/>
    <property type="match status" value="1"/>
</dbReference>
<geneLocation type="plasmid" evidence="3">
    <name>pMaq22A_1p DNA</name>
</geneLocation>
<dbReference type="InterPro" id="IPR055247">
    <property type="entry name" value="InsJ-like_HTH"/>
</dbReference>
<dbReference type="Proteomes" id="UP000061432">
    <property type="component" value="Plasmid pMaq22A_1p"/>
</dbReference>
<dbReference type="EMBL" id="AP014705">
    <property type="protein sequence ID" value="BAQ49448.1"/>
    <property type="molecule type" value="Genomic_DNA"/>
</dbReference>
<evidence type="ECO:0000313" key="3">
    <source>
        <dbReference type="Proteomes" id="UP000061432"/>
    </source>
</evidence>
<dbReference type="InterPro" id="IPR009057">
    <property type="entry name" value="Homeodomain-like_sf"/>
</dbReference>
<keyword evidence="2" id="KW-0614">Plasmid</keyword>
<protein>
    <recommendedName>
        <fullName evidence="1">Insertion element IS150 protein InsJ-like helix-turn-helix domain-containing protein</fullName>
    </recommendedName>
</protein>